<sequence>MASWFGWSEPYPRSARRSPAEVVTDTLMLELNWQMKEAERQQRERENEYRRLKTGVDYSWLATVPRTNYDITAGERLGLEDLCAKLHPSYCGTVILRFRQVMAENEPEVQEVSGLFRSVLLEALDRMKEEEEAKRLSRQWNNKRSVSTSLMNFKSRVRINPFGSSEVKTVSEDVERAQESTERAKRVWSMPEFHNSKGV</sequence>
<dbReference type="CTD" id="343035"/>
<protein>
    <submittedName>
        <fullName evidence="3">Retinal degeneration 3, GUCY2D regulator</fullName>
    </submittedName>
</protein>
<evidence type="ECO:0000313" key="3">
    <source>
        <dbReference type="Ensembl" id="ENSSFOP00015061180.1"/>
    </source>
</evidence>
<dbReference type="Proteomes" id="UP000694397">
    <property type="component" value="Chromosome 1"/>
</dbReference>
<accession>A0A8C9U4F1</accession>
<feature type="region of interest" description="Disordered" evidence="2">
    <location>
        <begin position="178"/>
        <end position="199"/>
    </location>
</feature>
<keyword evidence="1" id="KW-0175">Coiled coil</keyword>
<reference evidence="3" key="3">
    <citation type="submission" date="2025-09" db="UniProtKB">
        <authorList>
            <consortium name="Ensembl"/>
        </authorList>
    </citation>
    <scope>IDENTIFICATION</scope>
</reference>
<gene>
    <name evidence="3" type="primary">rd3</name>
</gene>
<name>A0A8C9U4F1_SCLFO</name>
<evidence type="ECO:0000256" key="1">
    <source>
        <dbReference type="SAM" id="Coils"/>
    </source>
</evidence>
<dbReference type="RefSeq" id="XP_018598990.1">
    <property type="nucleotide sequence ID" value="XM_018743474.2"/>
</dbReference>
<dbReference type="PANTHER" id="PTHR28489">
    <property type="entry name" value="RENTINAL DEGENERATION 3-LIKE"/>
    <property type="match status" value="1"/>
</dbReference>
<dbReference type="GeneID" id="108929126"/>
<evidence type="ECO:0000313" key="4">
    <source>
        <dbReference type="Proteomes" id="UP000694397"/>
    </source>
</evidence>
<dbReference type="Ensembl" id="ENSSFOT00015077747.1">
    <property type="protein sequence ID" value="ENSSFOP00015061180.1"/>
    <property type="gene ID" value="ENSSFOG00015027647.1"/>
</dbReference>
<dbReference type="Pfam" id="PF14473">
    <property type="entry name" value="RD3"/>
    <property type="match status" value="1"/>
</dbReference>
<proteinExistence type="predicted"/>
<evidence type="ECO:0000256" key="2">
    <source>
        <dbReference type="SAM" id="MobiDB-lite"/>
    </source>
</evidence>
<reference evidence="3" key="2">
    <citation type="submission" date="2025-08" db="UniProtKB">
        <authorList>
            <consortium name="Ensembl"/>
        </authorList>
    </citation>
    <scope>IDENTIFICATION</scope>
</reference>
<reference evidence="3 4" key="1">
    <citation type="submission" date="2019-04" db="EMBL/GenBank/DDBJ databases">
        <authorList>
            <consortium name="Wellcome Sanger Institute Data Sharing"/>
        </authorList>
    </citation>
    <scope>NUCLEOTIDE SEQUENCE [LARGE SCALE GENOMIC DNA]</scope>
</reference>
<dbReference type="AlphaFoldDB" id="A0A8C9U4F1"/>
<dbReference type="InterPro" id="IPR028092">
    <property type="entry name" value="RD3"/>
</dbReference>
<dbReference type="RefSeq" id="XP_018598992.1">
    <property type="nucleotide sequence ID" value="XM_018743476.2"/>
</dbReference>
<feature type="coiled-coil region" evidence="1">
    <location>
        <begin position="28"/>
        <end position="55"/>
    </location>
</feature>
<keyword evidence="4" id="KW-1185">Reference proteome</keyword>
<dbReference type="PANTHER" id="PTHR28489:SF1">
    <property type="entry name" value="PROTEIN RD3"/>
    <property type="match status" value="1"/>
</dbReference>
<dbReference type="OrthoDB" id="10072259at2759"/>
<dbReference type="RefSeq" id="XP_018598991.1">
    <property type="nucleotide sequence ID" value="XM_018743475.2"/>
</dbReference>
<organism evidence="3 4">
    <name type="scientific">Scleropages formosus</name>
    <name type="common">Asian bonytongue</name>
    <name type="synonym">Osteoglossum formosum</name>
    <dbReference type="NCBI Taxonomy" id="113540"/>
    <lineage>
        <taxon>Eukaryota</taxon>
        <taxon>Metazoa</taxon>
        <taxon>Chordata</taxon>
        <taxon>Craniata</taxon>
        <taxon>Vertebrata</taxon>
        <taxon>Euteleostomi</taxon>
        <taxon>Actinopterygii</taxon>
        <taxon>Neopterygii</taxon>
        <taxon>Teleostei</taxon>
        <taxon>Osteoglossocephala</taxon>
        <taxon>Osteoglossomorpha</taxon>
        <taxon>Osteoglossiformes</taxon>
        <taxon>Osteoglossidae</taxon>
        <taxon>Scleropages</taxon>
    </lineage>
</organism>
<dbReference type="GeneTree" id="ENSGT00390000002089"/>